<proteinExistence type="predicted"/>
<evidence type="ECO:0000313" key="1">
    <source>
        <dbReference type="EMBL" id="MDQ0343623.1"/>
    </source>
</evidence>
<keyword evidence="2" id="KW-1185">Reference proteome</keyword>
<dbReference type="Proteomes" id="UP001232343">
    <property type="component" value="Unassembled WGS sequence"/>
</dbReference>
<gene>
    <name evidence="1" type="ORF">J2S14_002458</name>
</gene>
<dbReference type="EMBL" id="JAUSUO010000006">
    <property type="protein sequence ID" value="MDQ0343623.1"/>
    <property type="molecule type" value="Genomic_DNA"/>
</dbReference>
<sequence>MFEGQYHERPQFKVNIQGNDYMGVMHDDEIKWFHPHPHKDFEDEHVEAIESQIQDKLNNSEGLEVKPMFEGQYHERPQFKVNIQGNDYMGVMHDDEIKWFHPHPHKDFEDEHVEAIESQIQDKLND</sequence>
<comment type="caution">
    <text evidence="1">The sequence shown here is derived from an EMBL/GenBank/DDBJ whole genome shotgun (WGS) entry which is preliminary data.</text>
</comment>
<organism evidence="1 2">
    <name type="scientific">Lederbergia wuyishanensis</name>
    <dbReference type="NCBI Taxonomy" id="1347903"/>
    <lineage>
        <taxon>Bacteria</taxon>
        <taxon>Bacillati</taxon>
        <taxon>Bacillota</taxon>
        <taxon>Bacilli</taxon>
        <taxon>Bacillales</taxon>
        <taxon>Bacillaceae</taxon>
        <taxon>Lederbergia</taxon>
    </lineage>
</organism>
<evidence type="ECO:0000313" key="2">
    <source>
        <dbReference type="Proteomes" id="UP001232343"/>
    </source>
</evidence>
<protein>
    <submittedName>
        <fullName evidence="1">C-di-AMP phosphodiesterase-like protein</fullName>
    </submittedName>
</protein>
<accession>A0ABU0D5D3</accession>
<name>A0ABU0D5D3_9BACI</name>
<reference evidence="1 2" key="1">
    <citation type="submission" date="2023-07" db="EMBL/GenBank/DDBJ databases">
        <title>Genomic Encyclopedia of Type Strains, Phase IV (KMG-IV): sequencing the most valuable type-strain genomes for metagenomic binning, comparative biology and taxonomic classification.</title>
        <authorList>
            <person name="Goeker M."/>
        </authorList>
    </citation>
    <scope>NUCLEOTIDE SEQUENCE [LARGE SCALE GENOMIC DNA]</scope>
    <source>
        <strain evidence="1 2">DSM 27848</strain>
    </source>
</reference>